<dbReference type="WBParaSite" id="SBAD_0000373101-mRNA-1">
    <property type="protein sequence ID" value="SBAD_0000373101-mRNA-1"/>
    <property type="gene ID" value="SBAD_0000373101"/>
</dbReference>
<dbReference type="PRINTS" id="PR00024">
    <property type="entry name" value="HOMEOBOX"/>
</dbReference>
<dbReference type="Pfam" id="PF00046">
    <property type="entry name" value="Homeodomain"/>
    <property type="match status" value="1"/>
</dbReference>
<gene>
    <name evidence="8" type="ORF">SBAD_LOCUS3567</name>
</gene>
<evidence type="ECO:0000256" key="3">
    <source>
        <dbReference type="ARBA" id="ARBA00023155"/>
    </source>
</evidence>
<dbReference type="GO" id="GO:0048513">
    <property type="term" value="P:animal organ development"/>
    <property type="evidence" value="ECO:0007669"/>
    <property type="project" value="UniProtKB-ARBA"/>
</dbReference>
<dbReference type="PRINTS" id="PR00031">
    <property type="entry name" value="HTHREPRESSR"/>
</dbReference>
<comment type="subcellular location">
    <subcellularLocation>
        <location evidence="1 5 6">Nucleus</location>
    </subcellularLocation>
</comment>
<dbReference type="SUPFAM" id="SSF46689">
    <property type="entry name" value="Homeodomain-like"/>
    <property type="match status" value="1"/>
</dbReference>
<dbReference type="FunFam" id="1.10.10.60:FF:000176">
    <property type="entry name" value="pancreas/duodenum homeobox protein 1"/>
    <property type="match status" value="1"/>
</dbReference>
<dbReference type="InterPro" id="IPR017970">
    <property type="entry name" value="Homeobox_CS"/>
</dbReference>
<evidence type="ECO:0000313" key="9">
    <source>
        <dbReference type="Proteomes" id="UP000270296"/>
    </source>
</evidence>
<dbReference type="InterPro" id="IPR020479">
    <property type="entry name" value="HD_metazoa"/>
</dbReference>
<sequence>MTAFQSFTVADTCISDLVNGSTEGKRQRTAYTRSQVLELEKEFHFNRYLTRRRRVEIAQTLNLTERQVKIWFQNRRMKLKKDQKSSSMGCKDAYSVAAVAAATMQSGRSFGGYFSLPYDMGASCAVGCPPTIVDPKMFSHE</sequence>
<dbReference type="PANTHER" id="PTHR45664">
    <property type="entry name" value="PROTEIN ZERKNUELLT 1-RELATED"/>
    <property type="match status" value="1"/>
</dbReference>
<evidence type="ECO:0000256" key="1">
    <source>
        <dbReference type="ARBA" id="ARBA00004123"/>
    </source>
</evidence>
<organism evidence="10">
    <name type="scientific">Soboliphyme baturini</name>
    <dbReference type="NCBI Taxonomy" id="241478"/>
    <lineage>
        <taxon>Eukaryota</taxon>
        <taxon>Metazoa</taxon>
        <taxon>Ecdysozoa</taxon>
        <taxon>Nematoda</taxon>
        <taxon>Enoplea</taxon>
        <taxon>Dorylaimia</taxon>
        <taxon>Dioctophymatida</taxon>
        <taxon>Dioctophymatoidea</taxon>
        <taxon>Soboliphymatidae</taxon>
        <taxon>Soboliphyme</taxon>
    </lineage>
</organism>
<keyword evidence="9" id="KW-1185">Reference proteome</keyword>
<dbReference type="PANTHER" id="PTHR45664:SF12">
    <property type="entry name" value="PANCREAS_DUODENUM HOMEOBOX PROTEIN 1"/>
    <property type="match status" value="1"/>
</dbReference>
<feature type="domain" description="Homeobox" evidence="7">
    <location>
        <begin position="22"/>
        <end position="82"/>
    </location>
</feature>
<dbReference type="InterPro" id="IPR001356">
    <property type="entry name" value="HD"/>
</dbReference>
<dbReference type="OrthoDB" id="6159439at2759"/>
<keyword evidence="4 5" id="KW-0539">Nucleus</keyword>
<protein>
    <submittedName>
        <fullName evidence="10">Homeobox domain-containing protein</fullName>
    </submittedName>
</protein>
<dbReference type="Proteomes" id="UP000270296">
    <property type="component" value="Unassembled WGS sequence"/>
</dbReference>
<evidence type="ECO:0000256" key="2">
    <source>
        <dbReference type="ARBA" id="ARBA00023125"/>
    </source>
</evidence>
<dbReference type="GO" id="GO:0000981">
    <property type="term" value="F:DNA-binding transcription factor activity, RNA polymerase II-specific"/>
    <property type="evidence" value="ECO:0007669"/>
    <property type="project" value="InterPro"/>
</dbReference>
<dbReference type="GO" id="GO:0005634">
    <property type="term" value="C:nucleus"/>
    <property type="evidence" value="ECO:0007669"/>
    <property type="project" value="UniProtKB-SubCell"/>
</dbReference>
<evidence type="ECO:0000313" key="10">
    <source>
        <dbReference type="WBParaSite" id="SBAD_0000373101-mRNA-1"/>
    </source>
</evidence>
<evidence type="ECO:0000256" key="4">
    <source>
        <dbReference type="ARBA" id="ARBA00023242"/>
    </source>
</evidence>
<keyword evidence="2 5" id="KW-0238">DNA-binding</keyword>
<evidence type="ECO:0000256" key="5">
    <source>
        <dbReference type="PROSITE-ProRule" id="PRU00108"/>
    </source>
</evidence>
<name>A0A183IIX1_9BILA</name>
<dbReference type="EMBL" id="UZAM01007819">
    <property type="protein sequence ID" value="VDP01600.1"/>
    <property type="molecule type" value="Genomic_DNA"/>
</dbReference>
<keyword evidence="3 5" id="KW-0371">Homeobox</keyword>
<evidence type="ECO:0000256" key="6">
    <source>
        <dbReference type="RuleBase" id="RU000682"/>
    </source>
</evidence>
<reference evidence="10" key="1">
    <citation type="submission" date="2016-06" db="UniProtKB">
        <authorList>
            <consortium name="WormBaseParasite"/>
        </authorList>
    </citation>
    <scope>IDENTIFICATION</scope>
</reference>
<dbReference type="GO" id="GO:0000978">
    <property type="term" value="F:RNA polymerase II cis-regulatory region sequence-specific DNA binding"/>
    <property type="evidence" value="ECO:0007669"/>
    <property type="project" value="TreeGrafter"/>
</dbReference>
<evidence type="ECO:0000313" key="8">
    <source>
        <dbReference type="EMBL" id="VDP01600.1"/>
    </source>
</evidence>
<dbReference type="PROSITE" id="PS00027">
    <property type="entry name" value="HOMEOBOX_1"/>
    <property type="match status" value="1"/>
</dbReference>
<dbReference type="GO" id="GO:0045944">
    <property type="term" value="P:positive regulation of transcription by RNA polymerase II"/>
    <property type="evidence" value="ECO:0007669"/>
    <property type="project" value="UniProtKB-ARBA"/>
</dbReference>
<dbReference type="PROSITE" id="PS50071">
    <property type="entry name" value="HOMEOBOX_2"/>
    <property type="match status" value="1"/>
</dbReference>
<dbReference type="Gene3D" id="1.10.10.60">
    <property type="entry name" value="Homeodomain-like"/>
    <property type="match status" value="1"/>
</dbReference>
<accession>A0A183IIX1</accession>
<dbReference type="InterPro" id="IPR000047">
    <property type="entry name" value="HTH_motif"/>
</dbReference>
<dbReference type="CDD" id="cd00086">
    <property type="entry name" value="homeodomain"/>
    <property type="match status" value="1"/>
</dbReference>
<dbReference type="AlphaFoldDB" id="A0A183IIX1"/>
<reference evidence="8 9" key="2">
    <citation type="submission" date="2018-11" db="EMBL/GenBank/DDBJ databases">
        <authorList>
            <consortium name="Pathogen Informatics"/>
        </authorList>
    </citation>
    <scope>NUCLEOTIDE SEQUENCE [LARGE SCALE GENOMIC DNA]</scope>
</reference>
<evidence type="ECO:0000259" key="7">
    <source>
        <dbReference type="PROSITE" id="PS50071"/>
    </source>
</evidence>
<dbReference type="SMART" id="SM00389">
    <property type="entry name" value="HOX"/>
    <property type="match status" value="1"/>
</dbReference>
<dbReference type="InterPro" id="IPR009057">
    <property type="entry name" value="Homeodomain-like_sf"/>
</dbReference>
<proteinExistence type="predicted"/>
<feature type="DNA-binding region" description="Homeobox" evidence="5">
    <location>
        <begin position="24"/>
        <end position="83"/>
    </location>
</feature>